<dbReference type="RefSeq" id="XP_024506865.1">
    <property type="nucleotide sequence ID" value="XM_024653383.1"/>
</dbReference>
<evidence type="ECO:0000313" key="4">
    <source>
        <dbReference type="WormBase" id="SRAE_2000232600"/>
    </source>
</evidence>
<sequence length="139" mass="16157">MDIDVESKFTRPIFEAVNLLKQDERDIWPCKGKFYTYSGNVSYDSANREVTEASTPFSGRNDNVTRLCTSNKTLIHRKIDALQLAFRNEEYSLNKKIKSAADEIVMELIILSKFNNLHLIHHHAVWLDETNLNLEIKEE</sequence>
<reference evidence="3" key="2">
    <citation type="submission" date="2020-12" db="UniProtKB">
        <authorList>
            <consortium name="WormBaseParasite"/>
        </authorList>
    </citation>
    <scope>IDENTIFICATION</scope>
</reference>
<dbReference type="WBParaSite" id="SRAE_2000232600.1">
    <property type="protein sequence ID" value="SRAE_2000232600.1"/>
    <property type="gene ID" value="WBGene00262536"/>
</dbReference>
<evidence type="ECO:0000313" key="2">
    <source>
        <dbReference type="Proteomes" id="UP000035682"/>
    </source>
</evidence>
<dbReference type="EMBL" id="LN609529">
    <property type="protein sequence ID" value="CEF67665.1"/>
    <property type="molecule type" value="Genomic_DNA"/>
</dbReference>
<evidence type="ECO:0000313" key="1">
    <source>
        <dbReference type="EMBL" id="CEF67665.1"/>
    </source>
</evidence>
<accession>A0A090LJE8</accession>
<protein>
    <submittedName>
        <fullName evidence="1 3">Uncharacterized protein</fullName>
    </submittedName>
</protein>
<dbReference type="AlphaFoldDB" id="A0A090LJE8"/>
<reference evidence="1 2" key="1">
    <citation type="submission" date="2014-09" db="EMBL/GenBank/DDBJ databases">
        <authorList>
            <person name="Martin A.A."/>
        </authorList>
    </citation>
    <scope>NUCLEOTIDE SEQUENCE</scope>
    <source>
        <strain evidence="2">ED321</strain>
        <strain evidence="1">ED321 Heterogonic</strain>
    </source>
</reference>
<proteinExistence type="predicted"/>
<organism evidence="1">
    <name type="scientific">Strongyloides ratti</name>
    <name type="common">Parasitic roundworm</name>
    <dbReference type="NCBI Taxonomy" id="34506"/>
    <lineage>
        <taxon>Eukaryota</taxon>
        <taxon>Metazoa</taxon>
        <taxon>Ecdysozoa</taxon>
        <taxon>Nematoda</taxon>
        <taxon>Chromadorea</taxon>
        <taxon>Rhabditida</taxon>
        <taxon>Tylenchina</taxon>
        <taxon>Panagrolaimomorpha</taxon>
        <taxon>Strongyloidoidea</taxon>
        <taxon>Strongyloididae</taxon>
        <taxon>Strongyloides</taxon>
    </lineage>
</organism>
<dbReference type="GeneID" id="36380030"/>
<gene>
    <name evidence="1 3 4" type="ORF">SRAE_2000232600</name>
</gene>
<evidence type="ECO:0000313" key="3">
    <source>
        <dbReference type="WBParaSite" id="SRAE_2000232600.1"/>
    </source>
</evidence>
<name>A0A090LJE8_STRRB</name>
<dbReference type="Proteomes" id="UP000035682">
    <property type="component" value="Unplaced"/>
</dbReference>
<dbReference type="CTD" id="36380030"/>
<keyword evidence="2" id="KW-1185">Reference proteome</keyword>
<dbReference type="STRING" id="34506.A0A090LJE8"/>
<dbReference type="WormBase" id="SRAE_2000232600">
    <property type="protein sequence ID" value="SRP02692"/>
    <property type="gene ID" value="WBGene00262536"/>
</dbReference>